<name>A0ABY4C0Q4_9MICO</name>
<dbReference type="SMART" id="SM00974">
    <property type="entry name" value="T5orf172"/>
    <property type="match status" value="1"/>
</dbReference>
<evidence type="ECO:0000313" key="2">
    <source>
        <dbReference type="EMBL" id="UOE45057.1"/>
    </source>
</evidence>
<accession>A0ABY4C0Q4</accession>
<keyword evidence="3" id="KW-1185">Reference proteome</keyword>
<dbReference type="InterPro" id="IPR018306">
    <property type="entry name" value="Phage_T5_Orf172_DNA-bd"/>
</dbReference>
<sequence length="196" mass="21519">MSAPPPTSARTCDLQVHGVPCGAPVADDAAPIALCTRHLLVAHDWVVREVGSTDLLPSPCRLCGARVGVRYPGGWLCGACEWRVGDVPDDDLVLPSVEVVYYVRYDDRVKIGTSSRPRQRISALPHHEVLAFELGGRLLERRRHEQFAAHRIPGTEWFEANDALSAHVAAIADGIDDPWQRYAFWLSREAALHGAG</sequence>
<reference evidence="2 3" key="1">
    <citation type="submission" date="2022-03" db="EMBL/GenBank/DDBJ databases">
        <title>Mucilaginibacter sp. isolated from the gut of Protaetia brevitarsis seulensis larvae.</title>
        <authorList>
            <person name="Won M."/>
            <person name="Kim S.-J."/>
            <person name="Kwon S.-W."/>
        </authorList>
    </citation>
    <scope>NUCLEOTIDE SEQUENCE [LARGE SCALE GENOMIC DNA]</scope>
    <source>
        <strain evidence="2 3">CFWR-12</strain>
    </source>
</reference>
<evidence type="ECO:0000259" key="1">
    <source>
        <dbReference type="SMART" id="SM00974"/>
    </source>
</evidence>
<feature type="domain" description="Bacteriophage T5 Orf172 DNA-binding" evidence="1">
    <location>
        <begin position="103"/>
        <end position="171"/>
    </location>
</feature>
<protein>
    <submittedName>
        <fullName evidence="2">GIY-YIG nuclease family protein</fullName>
    </submittedName>
</protein>
<dbReference type="Pfam" id="PF13455">
    <property type="entry name" value="MUG113"/>
    <property type="match status" value="1"/>
</dbReference>
<gene>
    <name evidence="2" type="ORF">MTO99_04565</name>
</gene>
<organism evidence="2 3">
    <name type="scientific">Agromyces larvae</name>
    <dbReference type="NCBI Taxonomy" id="2929802"/>
    <lineage>
        <taxon>Bacteria</taxon>
        <taxon>Bacillati</taxon>
        <taxon>Actinomycetota</taxon>
        <taxon>Actinomycetes</taxon>
        <taxon>Micrococcales</taxon>
        <taxon>Microbacteriaceae</taxon>
        <taxon>Agromyces</taxon>
    </lineage>
</organism>
<proteinExistence type="predicted"/>
<dbReference type="EMBL" id="CP094528">
    <property type="protein sequence ID" value="UOE45057.1"/>
    <property type="molecule type" value="Genomic_DNA"/>
</dbReference>
<dbReference type="Proteomes" id="UP000832097">
    <property type="component" value="Chromosome"/>
</dbReference>
<evidence type="ECO:0000313" key="3">
    <source>
        <dbReference type="Proteomes" id="UP000832097"/>
    </source>
</evidence>
<dbReference type="RefSeq" id="WP_243557364.1">
    <property type="nucleotide sequence ID" value="NZ_CP094528.1"/>
</dbReference>